<feature type="compositionally biased region" description="Basic and acidic residues" evidence="1">
    <location>
        <begin position="21"/>
        <end position="35"/>
    </location>
</feature>
<keyword evidence="3" id="KW-1185">Reference proteome</keyword>
<feature type="compositionally biased region" description="Basic residues" evidence="1">
    <location>
        <begin position="1"/>
        <end position="10"/>
    </location>
</feature>
<feature type="compositionally biased region" description="Basic and acidic residues" evidence="1">
    <location>
        <begin position="726"/>
        <end position="742"/>
    </location>
</feature>
<dbReference type="InterPro" id="IPR018465">
    <property type="entry name" value="Scm3/HJURP"/>
</dbReference>
<name>A0ABR1IB23_9HYPO</name>
<dbReference type="EMBL" id="JAZAVK010000022">
    <property type="protein sequence ID" value="KAK7430102.1"/>
    <property type="molecule type" value="Genomic_DNA"/>
</dbReference>
<feature type="compositionally biased region" description="Basic residues" evidence="1">
    <location>
        <begin position="539"/>
        <end position="548"/>
    </location>
</feature>
<proteinExistence type="predicted"/>
<feature type="region of interest" description="Disordered" evidence="1">
    <location>
        <begin position="605"/>
        <end position="826"/>
    </location>
</feature>
<feature type="region of interest" description="Disordered" evidence="1">
    <location>
        <begin position="1"/>
        <end position="36"/>
    </location>
</feature>
<evidence type="ECO:0000256" key="1">
    <source>
        <dbReference type="SAM" id="MobiDB-lite"/>
    </source>
</evidence>
<feature type="compositionally biased region" description="Low complexity" evidence="1">
    <location>
        <begin position="761"/>
        <end position="771"/>
    </location>
</feature>
<reference evidence="2 3" key="1">
    <citation type="journal article" date="2025" name="Microbiol. Resour. Announc.">
        <title>Draft genome sequences for Neonectria magnoliae and Neonectria punicea, canker pathogens of Liriodendron tulipifera and Acer saccharum in West Virginia.</title>
        <authorList>
            <person name="Petronek H.M."/>
            <person name="Kasson M.T."/>
            <person name="Metheny A.M."/>
            <person name="Stauder C.M."/>
            <person name="Lovett B."/>
            <person name="Lynch S.C."/>
            <person name="Garnas J.R."/>
            <person name="Kasson L.R."/>
            <person name="Stajich J.E."/>
        </authorList>
    </citation>
    <scope>NUCLEOTIDE SEQUENCE [LARGE SCALE GENOMIC DNA]</scope>
    <source>
        <strain evidence="2 3">NRRL 64651</strain>
    </source>
</reference>
<feature type="compositionally biased region" description="Basic and acidic residues" evidence="1">
    <location>
        <begin position="332"/>
        <end position="363"/>
    </location>
</feature>
<sequence>MEPPAKRRRQGPSPLKNNPEPTKDANDDRPKDDGHQLAIKRAQADHKLQATFAHIIEKYSQDFDGIGDEIDMETGEIVVNNGHLSGMRHEGDLGGGAWPDDASDGYGNEGDDDDDGILLEDLTDEMFNADDEDVSEIQDSEEADNEDPADQDPTETDSHEEELVLPRREMVSKPTSLIPQSGSGASNMPSNFLGAQVEVLNSLFPNLYGSLFVGFLPAPGTQPAGFAPGFGLPQLNNGTSPVSYGQQAMGYSPNPFLVGPWAMPGHLPPQTWGNPEMPVQQQLFPKQHTKKSTAERYKFPTQKGDTSIWAPRSRQQDDDKPVPLPKGRPRKPREQKSDTGHSPNDDGKFNSKNDAGSGRDDHRSRRLSSRVRKQVKYMGKISWQEAEKDQGLNMNESSQLSDSDSDPIALHSSQGGQETTSQSLGVTTPKSAQTIRKLLRPGSIAKPNLGRVVPDSQDSATPPGSSAPQSSGPKEDDTYVDKPSHTSVNSTAKLSDDEAPIVLPIRKTPKIPTELDPAPNIDDHDLGGDEPELVLTPVKPKKRGRGRPPKPPIAEHEPESGRAKTVIGLPPLRLSREMKWLQASLQSTPKSTPVLDLSNAAEETVQEQGLGSAKRLRSVTSRASIKHDNVPVEGPEEIGEADRTDGVDGLEGANEDEEAGETGEAEGAEDVEDAEESGDVELTAAEVTCSAAAIEMTTPPSPPPSLPPATALPATASPPTKKASSKKQDEPPPHATQEETPRKPPNPKQKSAPIHNPSQATPQKPTHTPSKPHTPRLTSIRTSRAPSSRRSLLSLISADSDSDSDNDCDELGRPSPSLPRSAGASTIKAWRSSALTTEAIRTPSRKRHGEPISPGSVVRTPGGTMRACGVGGFRCGRDFCFSCL</sequence>
<accession>A0ABR1IB23</accession>
<dbReference type="Gene3D" id="1.10.20.10">
    <property type="entry name" value="Histone, subunit A"/>
    <property type="match status" value="1"/>
</dbReference>
<dbReference type="Pfam" id="PF10384">
    <property type="entry name" value="Scm3"/>
    <property type="match status" value="1"/>
</dbReference>
<feature type="compositionally biased region" description="Polar residues" evidence="1">
    <location>
        <begin position="424"/>
        <end position="434"/>
    </location>
</feature>
<feature type="compositionally biased region" description="Low complexity" evidence="1">
    <location>
        <begin position="708"/>
        <end position="722"/>
    </location>
</feature>
<feature type="region of interest" description="Disordered" evidence="1">
    <location>
        <begin position="285"/>
        <end position="566"/>
    </location>
</feature>
<comment type="caution">
    <text evidence="2">The sequence shown here is derived from an EMBL/GenBank/DDBJ whole genome shotgun (WGS) entry which is preliminary data.</text>
</comment>
<dbReference type="PANTHER" id="PTHR15992">
    <property type="entry name" value="HOLLIDAY JUNCTION RECOGNITION PROTEIN"/>
    <property type="match status" value="1"/>
</dbReference>
<feature type="compositionally biased region" description="Low complexity" evidence="1">
    <location>
        <begin position="778"/>
        <end position="799"/>
    </location>
</feature>
<gene>
    <name evidence="2" type="ORF">QQZ08_003286</name>
</gene>
<feature type="compositionally biased region" description="Basic and acidic residues" evidence="1">
    <location>
        <begin position="473"/>
        <end position="484"/>
    </location>
</feature>
<feature type="compositionally biased region" description="Basic residues" evidence="1">
    <location>
        <begin position="364"/>
        <end position="375"/>
    </location>
</feature>
<feature type="compositionally biased region" description="Polar residues" evidence="1">
    <location>
        <begin position="392"/>
        <end position="402"/>
    </location>
</feature>
<evidence type="ECO:0008006" key="4">
    <source>
        <dbReference type="Google" id="ProtNLM"/>
    </source>
</evidence>
<feature type="region of interest" description="Disordered" evidence="1">
    <location>
        <begin position="90"/>
        <end position="117"/>
    </location>
</feature>
<dbReference type="PANTHER" id="PTHR15992:SF5">
    <property type="entry name" value="HOLLIDAY JUNCTION RECOGNITION PROTEIN"/>
    <property type="match status" value="1"/>
</dbReference>
<feature type="compositionally biased region" description="Low complexity" evidence="1">
    <location>
        <begin position="459"/>
        <end position="472"/>
    </location>
</feature>
<evidence type="ECO:0000313" key="3">
    <source>
        <dbReference type="Proteomes" id="UP001498421"/>
    </source>
</evidence>
<organism evidence="2 3">
    <name type="scientific">Neonectria magnoliae</name>
    <dbReference type="NCBI Taxonomy" id="2732573"/>
    <lineage>
        <taxon>Eukaryota</taxon>
        <taxon>Fungi</taxon>
        <taxon>Dikarya</taxon>
        <taxon>Ascomycota</taxon>
        <taxon>Pezizomycotina</taxon>
        <taxon>Sordariomycetes</taxon>
        <taxon>Hypocreomycetidae</taxon>
        <taxon>Hypocreales</taxon>
        <taxon>Nectriaceae</taxon>
        <taxon>Neonectria</taxon>
    </lineage>
</organism>
<feature type="compositionally biased region" description="Low complexity" evidence="1">
    <location>
        <begin position="412"/>
        <end position="423"/>
    </location>
</feature>
<feature type="region of interest" description="Disordered" evidence="1">
    <location>
        <begin position="133"/>
        <end position="164"/>
    </location>
</feature>
<dbReference type="InterPro" id="IPR009072">
    <property type="entry name" value="Histone-fold"/>
</dbReference>
<dbReference type="Proteomes" id="UP001498421">
    <property type="component" value="Unassembled WGS sequence"/>
</dbReference>
<feature type="compositionally biased region" description="Acidic residues" evidence="1">
    <location>
        <begin position="653"/>
        <end position="679"/>
    </location>
</feature>
<protein>
    <recommendedName>
        <fullName evidence="4">Myb-like DNA-binding domain protein</fullName>
    </recommendedName>
</protein>
<feature type="compositionally biased region" description="Basic and acidic residues" evidence="1">
    <location>
        <begin position="553"/>
        <end position="562"/>
    </location>
</feature>
<feature type="compositionally biased region" description="Acidic residues" evidence="1">
    <location>
        <begin position="800"/>
        <end position="809"/>
    </location>
</feature>
<feature type="compositionally biased region" description="Acidic residues" evidence="1">
    <location>
        <begin position="133"/>
        <end position="160"/>
    </location>
</feature>
<evidence type="ECO:0000313" key="2">
    <source>
        <dbReference type="EMBL" id="KAK7430102.1"/>
    </source>
</evidence>